<keyword evidence="4 7" id="KW-0731">Sigma factor</keyword>
<dbReference type="PANTHER" id="PTHR30603">
    <property type="entry name" value="RNA POLYMERASE SIGMA FACTOR RPO"/>
    <property type="match status" value="1"/>
</dbReference>
<evidence type="ECO:0000256" key="7">
    <source>
        <dbReference type="RuleBase" id="RU362124"/>
    </source>
</evidence>
<dbReference type="Pfam" id="PF00140">
    <property type="entry name" value="Sigma70_r1_2"/>
    <property type="match status" value="1"/>
</dbReference>
<dbReference type="GO" id="GO:0006352">
    <property type="term" value="P:DNA-templated transcription initiation"/>
    <property type="evidence" value="ECO:0007669"/>
    <property type="project" value="InterPro"/>
</dbReference>
<dbReference type="InterPro" id="IPR007624">
    <property type="entry name" value="RNA_pol_sigma70_r3"/>
</dbReference>
<dbReference type="SUPFAM" id="SSF88659">
    <property type="entry name" value="Sigma3 and sigma4 domains of RNA polymerase sigma factors"/>
    <property type="match status" value="2"/>
</dbReference>
<dbReference type="InterPro" id="IPR014284">
    <property type="entry name" value="RNA_pol_sigma-70_dom"/>
</dbReference>
<dbReference type="CDD" id="cd06171">
    <property type="entry name" value="Sigma70_r4"/>
    <property type="match status" value="1"/>
</dbReference>
<dbReference type="Pfam" id="PF04542">
    <property type="entry name" value="Sigma70_r2"/>
    <property type="match status" value="1"/>
</dbReference>
<dbReference type="NCBIfam" id="TIGR02937">
    <property type="entry name" value="sigma70-ECF"/>
    <property type="match status" value="1"/>
</dbReference>
<dbReference type="InterPro" id="IPR050239">
    <property type="entry name" value="Sigma-70_RNA_pol_init_factors"/>
</dbReference>
<protein>
    <recommendedName>
        <fullName evidence="7">RNA polymerase sigma factor</fullName>
    </recommendedName>
</protein>
<dbReference type="FunFam" id="1.10.601.10:FF:000001">
    <property type="entry name" value="RNA polymerase sigma factor SigA"/>
    <property type="match status" value="1"/>
</dbReference>
<dbReference type="PRINTS" id="PR00046">
    <property type="entry name" value="SIGMA70FCT"/>
</dbReference>
<keyword evidence="11" id="KW-1185">Reference proteome</keyword>
<dbReference type="InterPro" id="IPR012760">
    <property type="entry name" value="RNA_pol_sigma_RpoD_C"/>
</dbReference>
<evidence type="ECO:0000259" key="9">
    <source>
        <dbReference type="PROSITE" id="PS00716"/>
    </source>
</evidence>
<evidence type="ECO:0000256" key="1">
    <source>
        <dbReference type="ARBA" id="ARBA00007788"/>
    </source>
</evidence>
<evidence type="ECO:0000256" key="5">
    <source>
        <dbReference type="ARBA" id="ARBA00023125"/>
    </source>
</evidence>
<evidence type="ECO:0000256" key="3">
    <source>
        <dbReference type="ARBA" id="ARBA00023015"/>
    </source>
</evidence>
<dbReference type="KEGG" id="tbk:HF295_01330"/>
<dbReference type="SUPFAM" id="SSF88946">
    <property type="entry name" value="Sigma2 domain of RNA polymerase sigma factors"/>
    <property type="match status" value="1"/>
</dbReference>
<evidence type="ECO:0000313" key="10">
    <source>
        <dbReference type="EMBL" id="QLY40942.1"/>
    </source>
</evidence>
<dbReference type="InterPro" id="IPR007630">
    <property type="entry name" value="RNA_pol_sigma70_r4"/>
</dbReference>
<gene>
    <name evidence="10" type="primary">rpoD</name>
    <name evidence="10" type="ORF">HF295_01330</name>
</gene>
<feature type="domain" description="RNA polymerase sigma-70" evidence="9">
    <location>
        <begin position="303"/>
        <end position="329"/>
    </location>
</feature>
<comment type="similarity">
    <text evidence="1 7">Belongs to the sigma-70 factor family.</text>
</comment>
<dbReference type="Proteomes" id="UP000512167">
    <property type="component" value="Chromosome"/>
</dbReference>
<keyword evidence="2" id="KW-0963">Cytoplasm</keyword>
<dbReference type="Gene3D" id="1.10.10.10">
    <property type="entry name" value="Winged helix-like DNA-binding domain superfamily/Winged helix DNA-binding domain"/>
    <property type="match status" value="2"/>
</dbReference>
<dbReference type="Pfam" id="PF04545">
    <property type="entry name" value="Sigma70_r4"/>
    <property type="match status" value="1"/>
</dbReference>
<reference evidence="10 11" key="1">
    <citation type="submission" date="2020-04" db="EMBL/GenBank/DDBJ databases">
        <authorList>
            <person name="Zheng R.K."/>
            <person name="Sun C.M."/>
        </authorList>
    </citation>
    <scope>NUCLEOTIDE SEQUENCE [LARGE SCALE GENOMIC DNA]</scope>
    <source>
        <strain evidence="11">zrk29</strain>
    </source>
</reference>
<evidence type="ECO:0000259" key="8">
    <source>
        <dbReference type="PROSITE" id="PS00715"/>
    </source>
</evidence>
<keyword evidence="6 7" id="KW-0804">Transcription</keyword>
<dbReference type="Pfam" id="PF04539">
    <property type="entry name" value="Sigma70_r3"/>
    <property type="match status" value="1"/>
</dbReference>
<sequence>MVNDLSVFEDISELKNYAKDTQELLMKEKHFSSKISVHGNDSIGIYLKEIGQVNLLKPEEEYELAVMVDAEKKARLDYQKLMSSQEPLTKEQMDYFQDIFRKADFAKSKLIESNLRLVFSIAKKYNNSGMHFLDIIQEGNMGLMKAVEKFDFRKGNKFSTYATWWIRQAITRAIADQSRTIRIPVHMVETINTMLKTQRSLVQKLKREPTDQEVAFAMNVTADKIQAIKKIAQDPLSLEKPIGEEEDSSLGDLIADGDVLDPMEYASKEALIREINQALSTLTDREEQVIRLRFGLWNEQPKTLEEVGHVFQVTRERIRQIESKAIQKLRSQNQFELIKYYAELQ</sequence>
<dbReference type="GO" id="GO:0016987">
    <property type="term" value="F:sigma factor activity"/>
    <property type="evidence" value="ECO:0007669"/>
    <property type="project" value="UniProtKB-KW"/>
</dbReference>
<keyword evidence="5 7" id="KW-0238">DNA-binding</keyword>
<dbReference type="PROSITE" id="PS00715">
    <property type="entry name" value="SIGMA70_1"/>
    <property type="match status" value="1"/>
</dbReference>
<evidence type="ECO:0000256" key="6">
    <source>
        <dbReference type="ARBA" id="ARBA00023163"/>
    </source>
</evidence>
<dbReference type="AlphaFoldDB" id="A0A7L6N618"/>
<evidence type="ECO:0000256" key="4">
    <source>
        <dbReference type="ARBA" id="ARBA00023082"/>
    </source>
</evidence>
<dbReference type="PANTHER" id="PTHR30603:SF60">
    <property type="entry name" value="RNA POLYMERASE SIGMA FACTOR RPOD"/>
    <property type="match status" value="1"/>
</dbReference>
<accession>A0A7L6N618</accession>
<comment type="function">
    <text evidence="7">Sigma factors are initiation factors that promote the attachment of RNA polymerase to specific initiation sites and are then released.</text>
</comment>
<dbReference type="Gene3D" id="1.10.601.10">
    <property type="entry name" value="RNA Polymerase Primary Sigma Factor"/>
    <property type="match status" value="1"/>
</dbReference>
<dbReference type="InterPro" id="IPR007627">
    <property type="entry name" value="RNA_pol_sigma70_r2"/>
</dbReference>
<dbReference type="GO" id="GO:0003677">
    <property type="term" value="F:DNA binding"/>
    <property type="evidence" value="ECO:0007669"/>
    <property type="project" value="UniProtKB-KW"/>
</dbReference>
<feature type="domain" description="RNA polymerase sigma-70" evidence="8">
    <location>
        <begin position="134"/>
        <end position="147"/>
    </location>
</feature>
<evidence type="ECO:0000256" key="2">
    <source>
        <dbReference type="ARBA" id="ARBA00022490"/>
    </source>
</evidence>
<name>A0A7L6N618_9MOLU</name>
<dbReference type="InterPro" id="IPR013325">
    <property type="entry name" value="RNA_pol_sigma_r2"/>
</dbReference>
<dbReference type="InterPro" id="IPR013324">
    <property type="entry name" value="RNA_pol_sigma_r3/r4-like"/>
</dbReference>
<dbReference type="EMBL" id="CP051151">
    <property type="protein sequence ID" value="QLY40942.1"/>
    <property type="molecule type" value="Genomic_DNA"/>
</dbReference>
<evidence type="ECO:0000313" key="11">
    <source>
        <dbReference type="Proteomes" id="UP000512167"/>
    </source>
</evidence>
<dbReference type="InterPro" id="IPR009042">
    <property type="entry name" value="RNA_pol_sigma70_r1_2"/>
</dbReference>
<keyword evidence="3 7" id="KW-0805">Transcription regulation</keyword>
<dbReference type="InterPro" id="IPR000943">
    <property type="entry name" value="RNA_pol_sigma70"/>
</dbReference>
<dbReference type="InterPro" id="IPR036388">
    <property type="entry name" value="WH-like_DNA-bd_sf"/>
</dbReference>
<organism evidence="10 11">
    <name type="scientific">Hujiaoplasma nucleasis</name>
    <dbReference type="NCBI Taxonomy" id="2725268"/>
    <lineage>
        <taxon>Bacteria</taxon>
        <taxon>Bacillati</taxon>
        <taxon>Mycoplasmatota</taxon>
        <taxon>Mollicutes</taxon>
        <taxon>Candidatus Izemoplasmatales</taxon>
        <taxon>Hujiaoplasmataceae</taxon>
        <taxon>Hujiaoplasma</taxon>
    </lineage>
</organism>
<dbReference type="NCBIfam" id="TIGR02393">
    <property type="entry name" value="RpoD_Cterm"/>
    <property type="match status" value="1"/>
</dbReference>
<dbReference type="PROSITE" id="PS00716">
    <property type="entry name" value="SIGMA70_2"/>
    <property type="match status" value="1"/>
</dbReference>
<proteinExistence type="inferred from homology"/>